<dbReference type="InterPro" id="IPR008250">
    <property type="entry name" value="ATPase_P-typ_transduc_dom_A_sf"/>
</dbReference>
<feature type="binding site" evidence="16">
    <location>
        <position position="417"/>
    </location>
    <ligand>
        <name>ATP</name>
        <dbReference type="ChEBI" id="CHEBI:30616"/>
    </ligand>
</feature>
<dbReference type="SFLD" id="SFLDF00027">
    <property type="entry name" value="p-type_atpase"/>
    <property type="match status" value="1"/>
</dbReference>
<dbReference type="GO" id="GO:0045332">
    <property type="term" value="P:phospholipid translocation"/>
    <property type="evidence" value="ECO:0007669"/>
    <property type="project" value="TreeGrafter"/>
</dbReference>
<evidence type="ECO:0000256" key="7">
    <source>
        <dbReference type="ARBA" id="ARBA00022741"/>
    </source>
</evidence>
<dbReference type="GeneTree" id="ENSGT00940000165675"/>
<dbReference type="GO" id="GO:0016887">
    <property type="term" value="F:ATP hydrolysis activity"/>
    <property type="evidence" value="ECO:0007669"/>
    <property type="project" value="InterPro"/>
</dbReference>
<comment type="catalytic activity">
    <reaction evidence="14 18">
        <text>ATP + H2O + phospholipidSide 1 = ADP + phosphate + phospholipidSide 2.</text>
        <dbReference type="EC" id="7.6.2.1"/>
    </reaction>
</comment>
<evidence type="ECO:0000256" key="16">
    <source>
        <dbReference type="PIRSR" id="PIRSR606539-2"/>
    </source>
</evidence>
<dbReference type="EC" id="7.6.2.1" evidence="18"/>
<dbReference type="AlphaFoldDB" id="A0A3B5LSM2"/>
<dbReference type="FunFam" id="2.70.150.10:FF:000025">
    <property type="entry name" value="Phospholipid-transporting ATPase"/>
    <property type="match status" value="1"/>
</dbReference>
<dbReference type="FunFam" id="3.40.50.1000:FF:000014">
    <property type="entry name" value="Phospholipid-transporting ATPase"/>
    <property type="match status" value="1"/>
</dbReference>
<comment type="subcellular location">
    <subcellularLocation>
        <location evidence="2">Endomembrane system</location>
        <topology evidence="2">Multi-pass membrane protein</topology>
    </subcellularLocation>
    <subcellularLocation>
        <location evidence="18">Membrane</location>
        <topology evidence="18">Multi-pass membrane protein</topology>
    </subcellularLocation>
</comment>
<feature type="binding site" evidence="16">
    <location>
        <position position="700"/>
    </location>
    <ligand>
        <name>ATP</name>
        <dbReference type="ChEBI" id="CHEBI:30616"/>
    </ligand>
</feature>
<evidence type="ECO:0000256" key="4">
    <source>
        <dbReference type="ARBA" id="ARBA00022448"/>
    </source>
</evidence>
<name>A0A3B5LSM2_9TELE</name>
<protein>
    <recommendedName>
        <fullName evidence="18">Phospholipid-transporting ATPase</fullName>
        <ecNumber evidence="18">7.6.2.1</ecNumber>
    </recommendedName>
</protein>
<evidence type="ECO:0000256" key="5">
    <source>
        <dbReference type="ARBA" id="ARBA00022692"/>
    </source>
</evidence>
<evidence type="ECO:0000256" key="11">
    <source>
        <dbReference type="ARBA" id="ARBA00022989"/>
    </source>
</evidence>
<feature type="binding site" evidence="16">
    <location>
        <position position="418"/>
    </location>
    <ligand>
        <name>ATP</name>
        <dbReference type="ChEBI" id="CHEBI:30616"/>
    </ligand>
</feature>
<feature type="transmembrane region" description="Helical" evidence="18">
    <location>
        <begin position="927"/>
        <end position="952"/>
    </location>
</feature>
<dbReference type="NCBIfam" id="TIGR01494">
    <property type="entry name" value="ATPase_P-type"/>
    <property type="match status" value="1"/>
</dbReference>
<evidence type="ECO:0000256" key="10">
    <source>
        <dbReference type="ARBA" id="ARBA00022967"/>
    </source>
</evidence>
<dbReference type="InterPro" id="IPR023299">
    <property type="entry name" value="ATPase_P-typ_cyto_dom_N"/>
</dbReference>
<dbReference type="InterPro" id="IPR023214">
    <property type="entry name" value="HAD_sf"/>
</dbReference>
<dbReference type="InterPro" id="IPR018303">
    <property type="entry name" value="ATPase_P-typ_P_site"/>
</dbReference>
<feature type="binding site" evidence="17">
    <location>
        <position position="418"/>
    </location>
    <ligand>
        <name>Mg(2+)</name>
        <dbReference type="ChEBI" id="CHEBI:18420"/>
    </ligand>
</feature>
<feature type="transmembrane region" description="Helical" evidence="18">
    <location>
        <begin position="964"/>
        <end position="986"/>
    </location>
</feature>
<feature type="domain" description="P-type ATPase N-terminal" evidence="19">
    <location>
        <begin position="40"/>
        <end position="105"/>
    </location>
</feature>
<feature type="binding site" evidence="16">
    <location>
        <position position="796"/>
    </location>
    <ligand>
        <name>ATP</name>
        <dbReference type="ChEBI" id="CHEBI:30616"/>
    </ligand>
</feature>
<keyword evidence="11 18" id="KW-1133">Transmembrane helix</keyword>
<evidence type="ECO:0000256" key="17">
    <source>
        <dbReference type="PIRSR" id="PIRSR606539-3"/>
    </source>
</evidence>
<feature type="binding site" evidence="16">
    <location>
        <position position="826"/>
    </location>
    <ligand>
        <name>ATP</name>
        <dbReference type="ChEBI" id="CHEBI:30616"/>
    </ligand>
</feature>
<dbReference type="InterPro" id="IPR001757">
    <property type="entry name" value="P_typ_ATPase"/>
</dbReference>
<dbReference type="GO" id="GO:0005802">
    <property type="term" value="C:trans-Golgi network"/>
    <property type="evidence" value="ECO:0007669"/>
    <property type="project" value="TreeGrafter"/>
</dbReference>
<feature type="binding site" evidence="17">
    <location>
        <position position="822"/>
    </location>
    <ligand>
        <name>Mg(2+)</name>
        <dbReference type="ChEBI" id="CHEBI:18420"/>
    </ligand>
</feature>
<dbReference type="GO" id="GO:0000287">
    <property type="term" value="F:magnesium ion binding"/>
    <property type="evidence" value="ECO:0007669"/>
    <property type="project" value="UniProtKB-UniRule"/>
</dbReference>
<dbReference type="Proteomes" id="UP000261380">
    <property type="component" value="Unplaced"/>
</dbReference>
<dbReference type="InterPro" id="IPR032630">
    <property type="entry name" value="P_typ_ATPase_c"/>
</dbReference>
<dbReference type="Pfam" id="PF13246">
    <property type="entry name" value="Cation_ATPase"/>
    <property type="match status" value="1"/>
</dbReference>
<feature type="binding site" evidence="16">
    <location>
        <position position="520"/>
    </location>
    <ligand>
        <name>ATP</name>
        <dbReference type="ChEBI" id="CHEBI:30616"/>
    </ligand>
</feature>
<accession>A0A3B5LSM2</accession>
<feature type="binding site" evidence="17">
    <location>
        <position position="826"/>
    </location>
    <ligand>
        <name>Mg(2+)</name>
        <dbReference type="ChEBI" id="CHEBI:18420"/>
    </ligand>
</feature>
<dbReference type="GO" id="GO:0140345">
    <property type="term" value="F:phosphatidylcholine flippase activity"/>
    <property type="evidence" value="ECO:0007669"/>
    <property type="project" value="UniProtKB-ARBA"/>
</dbReference>
<dbReference type="InterPro" id="IPR032631">
    <property type="entry name" value="P-type_ATPase_N"/>
</dbReference>
<evidence type="ECO:0000313" key="22">
    <source>
        <dbReference type="Proteomes" id="UP000261380"/>
    </source>
</evidence>
<dbReference type="Ensembl" id="ENSXCOT00000010934.1">
    <property type="protein sequence ID" value="ENSXCOP00000010809.1"/>
    <property type="gene ID" value="ENSXCOG00000008161.1"/>
</dbReference>
<feature type="binding site" evidence="16">
    <location>
        <position position="618"/>
    </location>
    <ligand>
        <name>ATP</name>
        <dbReference type="ChEBI" id="CHEBI:30616"/>
    </ligand>
</feature>
<dbReference type="PANTHER" id="PTHR24092:SF177">
    <property type="entry name" value="PHOSPHOLIPID-TRANSPORTING ATPASE"/>
    <property type="match status" value="1"/>
</dbReference>
<feature type="binding site" evidence="17">
    <location>
        <position position="416"/>
    </location>
    <ligand>
        <name>Mg(2+)</name>
        <dbReference type="ChEBI" id="CHEBI:18420"/>
    </ligand>
</feature>
<evidence type="ECO:0000256" key="3">
    <source>
        <dbReference type="ARBA" id="ARBA00008109"/>
    </source>
</evidence>
<feature type="active site" description="4-aspartylphosphate intermediate" evidence="15">
    <location>
        <position position="416"/>
    </location>
</feature>
<dbReference type="Gene3D" id="3.40.50.1000">
    <property type="entry name" value="HAD superfamily/HAD-like"/>
    <property type="match status" value="1"/>
</dbReference>
<keyword evidence="7 16" id="KW-0547">Nucleotide-binding</keyword>
<keyword evidence="8 16" id="KW-0067">ATP-binding</keyword>
<feature type="binding site" evidence="16">
    <location>
        <position position="698"/>
    </location>
    <ligand>
        <name>ATP</name>
        <dbReference type="ChEBI" id="CHEBI:30616"/>
    </ligand>
</feature>
<sequence>MHSKLLSTEIKISICFPAAAVKHLNPIVALMFFSEEERYVRANDRPSNLSYNYANNAIRTSKYNIFTFLPLNLFEQFRRLANAYFLFLLVLQLIPQVSSLSWFTTALPLILVLSMTAVKDANDDINRHKSDRQVNNRMVNILIDGVLKNEKWMNVQVGDIIKLESNQFVTADLLLLSSSEPLNLVYVETAELDGETNLKVKQALTPTGEMGDSIEALSAFKGEVRCEPPNNRLDKFKGTLTMNGQNYGLDNDKILLRGCTLRNTEWCFGLVIFGGPDTKLMQNSGKTKFKRTSIDHLMNVLVLCIFGFLFTLCFILAIGNAIWEVKEGSVFTVFLPREPGVNAGLSSFLSFWSYVIVLNAVVPISLYVSVEVIRLGNSFFINWDRKMYYPKNDTPAQARTTTLNEELGQIKYIFSDKTGTLTQNIMTFNKCSINGKNYGELYDFSGQRVEITEKTQKVDFSWNKLADPKFDFHDYSLLETVREGNPEAQAFFRLLALCHTVMPEEKKDGELNYQAQSPDEGSLVTAARNFGFVFRSRTPETITIMEMGEKVTYELLAVLDFNNIRKRMSVIVRSPDGKMTLYCKGADTIIYERLDHSCKKLMKVTTGHLNEYAGDGLRTLVLAYKHLKENYMEEWTQRHHEASTALDGREERLDELYEEIEKDMILLGATAVEDKLQDGVPQTIEQLAKADIKIWVLTGDKQETAENIGYSCNMLREEMKEVFIVAANTPEGEPSVAKARAGLFWLQKTETVQDEQVEGDYALIINGHSLAFALEKDLELELLRTACMCQTVICCRVTPLQKAQVVELVKKYKQAITLAIGDGANDVSMIKAAHIGVGISGQEGMQAVLSSDFSFAQFRYLQRLLLVHGRWSYLRMCKFLQYFFYKNFTFTFVHFWYAFFCGFSAQLCIDTYSWTTVNQFFVWGSLAAYFAITFTMYSSGMFLIFTSIFPFVGTVRNSLNQPNVWLTIFLASLLCVLPVVALRFILIQIRPTINDKVKKHLRPNIVYAFCGYEYSLMSHNTTNLGKDVFLQKVVLLLILLQVRYKTQMEAPPAPAPRRPVRRVSTRRSGYAFSHSQGYGALVTSERFLFKRPMKGRLAFSVQTDTPQPKLFRPIPVE</sequence>
<dbReference type="Pfam" id="PF16209">
    <property type="entry name" value="PhoLip_ATPase_N"/>
    <property type="match status" value="1"/>
</dbReference>
<dbReference type="SUPFAM" id="SSF56784">
    <property type="entry name" value="HAD-like"/>
    <property type="match status" value="1"/>
</dbReference>
<dbReference type="Gene3D" id="2.70.150.10">
    <property type="entry name" value="Calcium-transporting ATPase, cytoplasmic transduction domain A"/>
    <property type="match status" value="1"/>
</dbReference>
<dbReference type="SUPFAM" id="SSF81653">
    <property type="entry name" value="Calcium ATPase, transduction domain A"/>
    <property type="match status" value="1"/>
</dbReference>
<evidence type="ECO:0000259" key="20">
    <source>
        <dbReference type="Pfam" id="PF16212"/>
    </source>
</evidence>
<evidence type="ECO:0000256" key="6">
    <source>
        <dbReference type="ARBA" id="ARBA00022723"/>
    </source>
</evidence>
<comment type="cofactor">
    <cofactor evidence="1 17">
        <name>Mg(2+)</name>
        <dbReference type="ChEBI" id="CHEBI:18420"/>
    </cofactor>
</comment>
<keyword evidence="9 17" id="KW-0460">Magnesium</keyword>
<evidence type="ECO:0000256" key="9">
    <source>
        <dbReference type="ARBA" id="ARBA00022842"/>
    </source>
</evidence>
<evidence type="ECO:0000256" key="18">
    <source>
        <dbReference type="RuleBase" id="RU362033"/>
    </source>
</evidence>
<organism evidence="21 22">
    <name type="scientific">Xiphophorus couchianus</name>
    <name type="common">Monterrey platyfish</name>
    <dbReference type="NCBI Taxonomy" id="32473"/>
    <lineage>
        <taxon>Eukaryota</taxon>
        <taxon>Metazoa</taxon>
        <taxon>Chordata</taxon>
        <taxon>Craniata</taxon>
        <taxon>Vertebrata</taxon>
        <taxon>Euteleostomi</taxon>
        <taxon>Actinopterygii</taxon>
        <taxon>Neopterygii</taxon>
        <taxon>Teleostei</taxon>
        <taxon>Neoteleostei</taxon>
        <taxon>Acanthomorphata</taxon>
        <taxon>Ovalentaria</taxon>
        <taxon>Atherinomorphae</taxon>
        <taxon>Cyprinodontiformes</taxon>
        <taxon>Poeciliidae</taxon>
        <taxon>Poeciliinae</taxon>
        <taxon>Xiphophorus</taxon>
    </lineage>
</organism>
<keyword evidence="12" id="KW-0445">Lipid transport</keyword>
<dbReference type="STRING" id="32473.ENSXCOP00000010809"/>
<proteinExistence type="inferred from homology"/>
<dbReference type="SUPFAM" id="SSF81665">
    <property type="entry name" value="Calcium ATPase, transmembrane domain M"/>
    <property type="match status" value="1"/>
</dbReference>
<dbReference type="FunFam" id="3.40.1110.10:FF:000188">
    <property type="entry name" value="Phospholipid-transporting ATPase"/>
    <property type="match status" value="1"/>
</dbReference>
<keyword evidence="10 18" id="KW-1278">Translocase</keyword>
<evidence type="ECO:0000256" key="8">
    <source>
        <dbReference type="ARBA" id="ARBA00022840"/>
    </source>
</evidence>
<dbReference type="InterPro" id="IPR023298">
    <property type="entry name" value="ATPase_P-typ_TM_dom_sf"/>
</dbReference>
<dbReference type="InterPro" id="IPR006539">
    <property type="entry name" value="P-type_ATPase_IV"/>
</dbReference>
<dbReference type="Pfam" id="PF16212">
    <property type="entry name" value="PhoLip_ATPase_C"/>
    <property type="match status" value="1"/>
</dbReference>
<evidence type="ECO:0000256" key="12">
    <source>
        <dbReference type="ARBA" id="ARBA00023055"/>
    </source>
</evidence>
<feature type="transmembrane region" description="Helical" evidence="18">
    <location>
        <begin position="300"/>
        <end position="323"/>
    </location>
</feature>
<dbReference type="GO" id="GO:0007030">
    <property type="term" value="P:Golgi organization"/>
    <property type="evidence" value="ECO:0007669"/>
    <property type="project" value="TreeGrafter"/>
</dbReference>
<reference evidence="21" key="1">
    <citation type="submission" date="2025-08" db="UniProtKB">
        <authorList>
            <consortium name="Ensembl"/>
        </authorList>
    </citation>
    <scope>IDENTIFICATION</scope>
</reference>
<evidence type="ECO:0000256" key="15">
    <source>
        <dbReference type="PIRSR" id="PIRSR606539-1"/>
    </source>
</evidence>
<feature type="binding site" evidence="16">
    <location>
        <position position="561"/>
    </location>
    <ligand>
        <name>ATP</name>
        <dbReference type="ChEBI" id="CHEBI:30616"/>
    </ligand>
</feature>
<feature type="binding site" evidence="16">
    <location>
        <position position="802"/>
    </location>
    <ligand>
        <name>ATP</name>
        <dbReference type="ChEBI" id="CHEBI:30616"/>
    </ligand>
</feature>
<evidence type="ECO:0000259" key="19">
    <source>
        <dbReference type="Pfam" id="PF16209"/>
    </source>
</evidence>
<dbReference type="InterPro" id="IPR044492">
    <property type="entry name" value="P_typ_ATPase_HD_dom"/>
</dbReference>
<feature type="binding site" evidence="16">
    <location>
        <position position="825"/>
    </location>
    <ligand>
        <name>ATP</name>
        <dbReference type="ChEBI" id="CHEBI:30616"/>
    </ligand>
</feature>
<feature type="binding site" evidence="16">
    <location>
        <position position="416"/>
    </location>
    <ligand>
        <name>ATP</name>
        <dbReference type="ChEBI" id="CHEBI:30616"/>
    </ligand>
</feature>
<dbReference type="PRINTS" id="PR00119">
    <property type="entry name" value="CATATPASE"/>
</dbReference>
<dbReference type="GO" id="GO:0005524">
    <property type="term" value="F:ATP binding"/>
    <property type="evidence" value="ECO:0007669"/>
    <property type="project" value="UniProtKB-UniRule"/>
</dbReference>
<comment type="caution">
    <text evidence="18">Lacks conserved residue(s) required for the propagation of feature annotation.</text>
</comment>
<evidence type="ECO:0000256" key="14">
    <source>
        <dbReference type="ARBA" id="ARBA00034036"/>
    </source>
</evidence>
<dbReference type="SFLD" id="SFLDS00003">
    <property type="entry name" value="Haloacid_Dehalogenase"/>
    <property type="match status" value="1"/>
</dbReference>
<dbReference type="SUPFAM" id="SSF81660">
    <property type="entry name" value="Metal cation-transporting ATPase, ATP-binding domain N"/>
    <property type="match status" value="1"/>
</dbReference>
<dbReference type="Gene3D" id="3.40.1110.10">
    <property type="entry name" value="Calcium-transporting ATPase, cytoplasmic domain N"/>
    <property type="match status" value="1"/>
</dbReference>
<evidence type="ECO:0000256" key="2">
    <source>
        <dbReference type="ARBA" id="ARBA00004127"/>
    </source>
</evidence>
<dbReference type="SFLD" id="SFLDG00002">
    <property type="entry name" value="C1.7:_P-type_atpase_like"/>
    <property type="match status" value="1"/>
</dbReference>
<feature type="transmembrane region" description="Helical" evidence="18">
    <location>
        <begin position="883"/>
        <end position="907"/>
    </location>
</feature>
<dbReference type="NCBIfam" id="TIGR01652">
    <property type="entry name" value="ATPase-Plipid"/>
    <property type="match status" value="1"/>
</dbReference>
<dbReference type="PANTHER" id="PTHR24092">
    <property type="entry name" value="PROBABLE PHOSPHOLIPID-TRANSPORTING ATPASE"/>
    <property type="match status" value="1"/>
</dbReference>
<dbReference type="FunFam" id="3.40.50.1000:FF:000001">
    <property type="entry name" value="Phospholipid-transporting ATPase IC"/>
    <property type="match status" value="1"/>
</dbReference>
<keyword evidence="5 18" id="KW-0812">Transmembrane</keyword>
<evidence type="ECO:0000256" key="13">
    <source>
        <dbReference type="ARBA" id="ARBA00023136"/>
    </source>
</evidence>
<dbReference type="PROSITE" id="PS00154">
    <property type="entry name" value="ATPASE_E1_E2"/>
    <property type="match status" value="1"/>
</dbReference>
<dbReference type="GO" id="GO:0005886">
    <property type="term" value="C:plasma membrane"/>
    <property type="evidence" value="ECO:0007669"/>
    <property type="project" value="TreeGrafter"/>
</dbReference>
<feature type="transmembrane region" description="Helical" evidence="18">
    <location>
        <begin position="343"/>
        <end position="368"/>
    </location>
</feature>
<keyword evidence="6 17" id="KW-0479">Metal-binding</keyword>
<keyword evidence="4" id="KW-0813">Transport</keyword>
<dbReference type="CDD" id="cd02073">
    <property type="entry name" value="P-type_ATPase_APLT_Dnf-like"/>
    <property type="match status" value="1"/>
</dbReference>
<evidence type="ECO:0000313" key="21">
    <source>
        <dbReference type="Ensembl" id="ENSXCOP00000010809.1"/>
    </source>
</evidence>
<reference evidence="21" key="2">
    <citation type="submission" date="2025-09" db="UniProtKB">
        <authorList>
            <consortium name="Ensembl"/>
        </authorList>
    </citation>
    <scope>IDENTIFICATION</scope>
</reference>
<keyword evidence="22" id="KW-1185">Reference proteome</keyword>
<feature type="binding site" evidence="16">
    <location>
        <position position="699"/>
    </location>
    <ligand>
        <name>ATP</name>
        <dbReference type="ChEBI" id="CHEBI:30616"/>
    </ligand>
</feature>
<dbReference type="InterPro" id="IPR036412">
    <property type="entry name" value="HAD-like_sf"/>
</dbReference>
<evidence type="ECO:0000256" key="1">
    <source>
        <dbReference type="ARBA" id="ARBA00001946"/>
    </source>
</evidence>
<feature type="binding site" evidence="16">
    <location>
        <position position="584"/>
    </location>
    <ligand>
        <name>ATP</name>
        <dbReference type="ChEBI" id="CHEBI:30616"/>
    </ligand>
</feature>
<comment type="similarity">
    <text evidence="3 18">Belongs to the cation transport ATPase (P-type) (TC 3.A.3) family. Type IV subfamily.</text>
</comment>
<keyword evidence="13 18" id="KW-0472">Membrane</keyword>
<feature type="domain" description="P-type ATPase C-terminal" evidence="20">
    <location>
        <begin position="848"/>
        <end position="909"/>
    </location>
</feature>